<gene>
    <name evidence="2" type="ORF">AL00_04790</name>
</gene>
<dbReference type="GO" id="GO:0005524">
    <property type="term" value="F:ATP binding"/>
    <property type="evidence" value="ECO:0007669"/>
    <property type="project" value="InterPro"/>
</dbReference>
<sequence>MRVKGVHYKRFKRFTDLKIENLPETAKLVIVAGPNGSGKSSFFEGLYSWYRVNWSQLGHNWDPLYYEKQIEELEEEGVSEAERVRRVGSRQNWQQAITVEFHGAEPTDPDERRKAVYVRSAYRNDPSFQVSSLSRMGSPLQETRFNRFSENDATVSINYQRLASQSFKAAFTDEDPSTTIGEFRKKAIGEIQDAMRRLFPDLVLNDFGDPLEDGTFFFDKGTAKSFSYQNLSGGEKASFDLILDLIVKRKTYDNTVYCIDEPEAHMNTRLQGALLEELFRLVPDNCQLWLATHSIGMMRRARDIAAQHPGEVIFLDFGDKDFDQPTILEPEVPSRAFWQRVLHVAFDDLAALVAPARIVICEGAPLGANNGPNAALDAACYDRIFEHEYPDVKFISAGSSNQVEADRLALMEAMKALVSGAEITRLIDRDDHSPEDVADREKQGIRVLSRRNIECYLYDDEVLGALCDSVGKADLTGALLAEKEKAIQKITEQGKPADDIKSASGLIYNAAKSVLSLNSVGNNAKAFMRATLAPLVTPDMAIYKLLKADIFKE</sequence>
<dbReference type="AlphaFoldDB" id="A0A8E1C3X1"/>
<protein>
    <recommendedName>
        <fullName evidence="1">ATPase AAA-type core domain-containing protein</fullName>
    </recommendedName>
</protein>
<dbReference type="InterPro" id="IPR003959">
    <property type="entry name" value="ATPase_AAA_core"/>
</dbReference>
<dbReference type="GO" id="GO:0016887">
    <property type="term" value="F:ATP hydrolysis activity"/>
    <property type="evidence" value="ECO:0007669"/>
    <property type="project" value="InterPro"/>
</dbReference>
<dbReference type="PANTHER" id="PTHR43581">
    <property type="entry name" value="ATP/GTP PHOSPHATASE"/>
    <property type="match status" value="1"/>
</dbReference>
<dbReference type="InterPro" id="IPR051396">
    <property type="entry name" value="Bact_Antivir_Def_Nuclease"/>
</dbReference>
<dbReference type="InterPro" id="IPR027417">
    <property type="entry name" value="P-loop_NTPase"/>
</dbReference>
<dbReference type="SUPFAM" id="SSF52540">
    <property type="entry name" value="P-loop containing nucleoside triphosphate hydrolases"/>
    <property type="match status" value="1"/>
</dbReference>
<dbReference type="PANTHER" id="PTHR43581:SF2">
    <property type="entry name" value="EXCINUCLEASE ATPASE SUBUNIT"/>
    <property type="match status" value="1"/>
</dbReference>
<name>A0A8E1C3X1_9SPHN</name>
<reference evidence="2 3" key="1">
    <citation type="submission" date="2014-05" db="EMBL/GenBank/DDBJ databases">
        <title>Genome Announcement of Sphingobium lucknowense F2.</title>
        <authorList>
            <person name="Lal R."/>
            <person name="Negi V."/>
            <person name="Lata P."/>
            <person name="Sangwan N."/>
            <person name="Gupta S.K."/>
            <person name="Rao D.L.N."/>
            <person name="Das S."/>
        </authorList>
    </citation>
    <scope>NUCLEOTIDE SEQUENCE [LARGE SCALE GENOMIC DNA]</scope>
    <source>
        <strain evidence="2 3">F2</strain>
    </source>
</reference>
<dbReference type="Proteomes" id="UP000028135">
    <property type="component" value="Unassembled WGS sequence"/>
</dbReference>
<evidence type="ECO:0000259" key="1">
    <source>
        <dbReference type="Pfam" id="PF13304"/>
    </source>
</evidence>
<evidence type="ECO:0000313" key="2">
    <source>
        <dbReference type="EMBL" id="KER37536.1"/>
    </source>
</evidence>
<feature type="domain" description="ATPase AAA-type core" evidence="1">
    <location>
        <begin position="29"/>
        <end position="296"/>
    </location>
</feature>
<dbReference type="Pfam" id="PF13304">
    <property type="entry name" value="AAA_21"/>
    <property type="match status" value="1"/>
</dbReference>
<organism evidence="2 3">
    <name type="scientific">Sphingobium indicum F2</name>
    <dbReference type="NCBI Taxonomy" id="1450518"/>
    <lineage>
        <taxon>Bacteria</taxon>
        <taxon>Pseudomonadati</taxon>
        <taxon>Pseudomonadota</taxon>
        <taxon>Alphaproteobacteria</taxon>
        <taxon>Sphingomonadales</taxon>
        <taxon>Sphingomonadaceae</taxon>
        <taxon>Sphingobium</taxon>
    </lineage>
</organism>
<dbReference type="RefSeq" id="WP_020817865.1">
    <property type="nucleotide sequence ID" value="NZ_JANF02000018.1"/>
</dbReference>
<accession>A0A8E1C3X1</accession>
<comment type="caution">
    <text evidence="2">The sequence shown here is derived from an EMBL/GenBank/DDBJ whole genome shotgun (WGS) entry which is preliminary data.</text>
</comment>
<proteinExistence type="predicted"/>
<dbReference type="EMBL" id="JANF02000018">
    <property type="protein sequence ID" value="KER37536.1"/>
    <property type="molecule type" value="Genomic_DNA"/>
</dbReference>
<dbReference type="Gene3D" id="3.40.50.300">
    <property type="entry name" value="P-loop containing nucleotide triphosphate hydrolases"/>
    <property type="match status" value="1"/>
</dbReference>
<evidence type="ECO:0000313" key="3">
    <source>
        <dbReference type="Proteomes" id="UP000028135"/>
    </source>
</evidence>